<dbReference type="RefSeq" id="WP_305172485.1">
    <property type="nucleotide sequence ID" value="NZ_JAUUDS010000002.1"/>
</dbReference>
<dbReference type="Gene3D" id="3.30.450.20">
    <property type="entry name" value="PAS domain"/>
    <property type="match status" value="1"/>
</dbReference>
<dbReference type="InterPro" id="IPR000014">
    <property type="entry name" value="PAS"/>
</dbReference>
<reference evidence="2 3" key="1">
    <citation type="submission" date="2023-07" db="EMBL/GenBank/DDBJ databases">
        <authorList>
            <person name="Kim M.K."/>
        </authorList>
    </citation>
    <scope>NUCLEOTIDE SEQUENCE [LARGE SCALE GENOMIC DNA]</scope>
    <source>
        <strain evidence="2 3">KR1UV-12</strain>
    </source>
</reference>
<dbReference type="NCBIfam" id="TIGR00229">
    <property type="entry name" value="sensory_box"/>
    <property type="match status" value="1"/>
</dbReference>
<dbReference type="Pfam" id="PF00989">
    <property type="entry name" value="PAS"/>
    <property type="match status" value="1"/>
</dbReference>
<keyword evidence="3" id="KW-1185">Reference proteome</keyword>
<proteinExistence type="predicted"/>
<evidence type="ECO:0000259" key="1">
    <source>
        <dbReference type="PROSITE" id="PS50112"/>
    </source>
</evidence>
<dbReference type="Proteomes" id="UP001230685">
    <property type="component" value="Unassembled WGS sequence"/>
</dbReference>
<dbReference type="PROSITE" id="PS50112">
    <property type="entry name" value="PAS"/>
    <property type="match status" value="1"/>
</dbReference>
<dbReference type="CDD" id="cd00130">
    <property type="entry name" value="PAS"/>
    <property type="match status" value="1"/>
</dbReference>
<dbReference type="InterPro" id="IPR035965">
    <property type="entry name" value="PAS-like_dom_sf"/>
</dbReference>
<dbReference type="InterPro" id="IPR013767">
    <property type="entry name" value="PAS_fold"/>
</dbReference>
<dbReference type="EMBL" id="JAUUDS010000002">
    <property type="protein sequence ID" value="MDP1026853.1"/>
    <property type="molecule type" value="Genomic_DNA"/>
</dbReference>
<accession>A0ABT9EIR0</accession>
<comment type="caution">
    <text evidence="2">The sequence shown here is derived from an EMBL/GenBank/DDBJ whole genome shotgun (WGS) entry which is preliminary data.</text>
</comment>
<dbReference type="SMART" id="SM00091">
    <property type="entry name" value="PAS"/>
    <property type="match status" value="1"/>
</dbReference>
<dbReference type="SUPFAM" id="SSF55785">
    <property type="entry name" value="PYP-like sensor domain (PAS domain)"/>
    <property type="match status" value="1"/>
</dbReference>
<sequence>MIAATEPEAEPSLNLFDGATDLMCVRDMQGRFVRVNHAWETTLGLSTDEVLNTPLLPLVHPADVPATLLRMAEADRCGQVVDFVNRYRRRDGHYRHLQWRAGRVGDVILGRARDVTVHRLREDEVRIAQRALEETLADVGDRLRAPADAILTTVQALGHTALTPVQRAMVQALGRSVETLEELVAQLMEREAAWASSLPTVERLRPAAAPRIATVSTHIGPALTGEQADLVRGPDIKPSSVLQRWVLETSRHVDQNPVFHRNFRDLPSRTLGLLVIRLDHLGGFYPRRLQGLSCQSGLMSAGRAASLLARMQDIGFVDVAGRFQAGRIRPYRVQAAMRKSFAELLAIDLRSMAASDYRAVLALEAMEKDGTRTTPLLAAFAAALLDDLTAGEDALGIRLNGVPSMARGQAVALSIAVDAIGRRGGAGEGWIDISLTDYASRFDVSRMHVGRIVESLEACGLLRDPVSPSRLRVTGRFLEELDSYRQAECDVLARALGRLV</sequence>
<organism evidence="2 3">
    <name type="scientific">Sphingomonas aurea</name>
    <dbReference type="NCBI Taxonomy" id="3063994"/>
    <lineage>
        <taxon>Bacteria</taxon>
        <taxon>Pseudomonadati</taxon>
        <taxon>Pseudomonadota</taxon>
        <taxon>Alphaproteobacteria</taxon>
        <taxon>Sphingomonadales</taxon>
        <taxon>Sphingomonadaceae</taxon>
        <taxon>Sphingomonas</taxon>
    </lineage>
</organism>
<gene>
    <name evidence="2" type="ORF">Q5H91_06490</name>
</gene>
<name>A0ABT9EIR0_9SPHN</name>
<feature type="domain" description="PAS" evidence="1">
    <location>
        <begin position="15"/>
        <end position="63"/>
    </location>
</feature>
<evidence type="ECO:0000313" key="2">
    <source>
        <dbReference type="EMBL" id="MDP1026853.1"/>
    </source>
</evidence>
<dbReference type="Gene3D" id="1.10.287.130">
    <property type="match status" value="1"/>
</dbReference>
<protein>
    <submittedName>
        <fullName evidence="2">PAS domain-containing protein</fullName>
    </submittedName>
</protein>
<evidence type="ECO:0000313" key="3">
    <source>
        <dbReference type="Proteomes" id="UP001230685"/>
    </source>
</evidence>